<keyword evidence="3" id="KW-1185">Reference proteome</keyword>
<evidence type="ECO:0000313" key="3">
    <source>
        <dbReference type="Proteomes" id="UP000597762"/>
    </source>
</evidence>
<sequence>MLFADNLAFSFFSILFSLVIDFFTSFSLPFSNIFLSFLCTSYKRYFFLSVSSLFFLLLPNLCYSKLSLSLLIFLLFRVALSFLCFILLVILFLPFDSITFSICHFHLYFCVPLHNFNVSDFFLLHLFQPSSSLSTKHSFIQFVCLFLCFFLSFFLSFVRFYSLFLSFPLLHIMFSTRVFCTIQYSFSLSSTVTLTDLFSFTYCFLPLRLHYLLNILSFFFFSLSSPPLFVLLTFSHPRFFSATITCIP</sequence>
<keyword evidence="1" id="KW-0472">Membrane</keyword>
<proteinExistence type="predicted"/>
<evidence type="ECO:0000256" key="1">
    <source>
        <dbReference type="SAM" id="Phobius"/>
    </source>
</evidence>
<dbReference type="AlphaFoldDB" id="A0A812EG57"/>
<organism evidence="2 3">
    <name type="scientific">Acanthosepion pharaonis</name>
    <name type="common">Pharaoh cuttlefish</name>
    <name type="synonym">Sepia pharaonis</name>
    <dbReference type="NCBI Taxonomy" id="158019"/>
    <lineage>
        <taxon>Eukaryota</taxon>
        <taxon>Metazoa</taxon>
        <taxon>Spiralia</taxon>
        <taxon>Lophotrochozoa</taxon>
        <taxon>Mollusca</taxon>
        <taxon>Cephalopoda</taxon>
        <taxon>Coleoidea</taxon>
        <taxon>Decapodiformes</taxon>
        <taxon>Sepiida</taxon>
        <taxon>Sepiina</taxon>
        <taxon>Sepiidae</taxon>
        <taxon>Acanthosepion</taxon>
    </lineage>
</organism>
<feature type="transmembrane region" description="Helical" evidence="1">
    <location>
        <begin position="45"/>
        <end position="63"/>
    </location>
</feature>
<evidence type="ECO:0000313" key="2">
    <source>
        <dbReference type="EMBL" id="CAE1324999.1"/>
    </source>
</evidence>
<keyword evidence="1" id="KW-0812">Transmembrane</keyword>
<protein>
    <submittedName>
        <fullName evidence="2">Uncharacterized protein</fullName>
    </submittedName>
</protein>
<feature type="transmembrane region" description="Helical" evidence="1">
    <location>
        <begin position="70"/>
        <end position="93"/>
    </location>
</feature>
<keyword evidence="1" id="KW-1133">Transmembrane helix</keyword>
<feature type="transmembrane region" description="Helical" evidence="1">
    <location>
        <begin position="182"/>
        <end position="205"/>
    </location>
</feature>
<comment type="caution">
    <text evidence="2">The sequence shown here is derived from an EMBL/GenBank/DDBJ whole genome shotgun (WGS) entry which is preliminary data.</text>
</comment>
<feature type="transmembrane region" description="Helical" evidence="1">
    <location>
        <begin position="212"/>
        <end position="234"/>
    </location>
</feature>
<dbReference type="EMBL" id="CAHIKZ030005436">
    <property type="protein sequence ID" value="CAE1324999.1"/>
    <property type="molecule type" value="Genomic_DNA"/>
</dbReference>
<reference evidence="2" key="1">
    <citation type="submission" date="2021-01" db="EMBL/GenBank/DDBJ databases">
        <authorList>
            <person name="Li R."/>
            <person name="Bekaert M."/>
        </authorList>
    </citation>
    <scope>NUCLEOTIDE SEQUENCE</scope>
    <source>
        <strain evidence="2">Farmed</strain>
    </source>
</reference>
<feature type="transmembrane region" description="Helical" evidence="1">
    <location>
        <begin position="105"/>
        <end position="127"/>
    </location>
</feature>
<dbReference type="Proteomes" id="UP000597762">
    <property type="component" value="Unassembled WGS sequence"/>
</dbReference>
<feature type="transmembrane region" description="Helical" evidence="1">
    <location>
        <begin position="139"/>
        <end position="162"/>
    </location>
</feature>
<name>A0A812EG57_ACAPH</name>
<feature type="transmembrane region" description="Helical" evidence="1">
    <location>
        <begin position="7"/>
        <end position="25"/>
    </location>
</feature>
<gene>
    <name evidence="2" type="ORF">SPHA_74685</name>
</gene>
<accession>A0A812EG57</accession>